<dbReference type="AlphaFoldDB" id="U2Q4Y8"/>
<comment type="caution">
    <text evidence="2">The sequence shown here is derived from an EMBL/GenBank/DDBJ whole genome shotgun (WGS) entry which is preliminary data.</text>
</comment>
<evidence type="ECO:0000313" key="3">
    <source>
        <dbReference type="Proteomes" id="UP000016637"/>
    </source>
</evidence>
<reference evidence="2 3" key="1">
    <citation type="submission" date="2013-08" db="EMBL/GenBank/DDBJ databases">
        <authorList>
            <person name="Weinstock G."/>
            <person name="Sodergren E."/>
            <person name="Wylie T."/>
            <person name="Fulton L."/>
            <person name="Fulton R."/>
            <person name="Fronick C."/>
            <person name="O'Laughlin M."/>
            <person name="Godfrey J."/>
            <person name="Miner T."/>
            <person name="Herter B."/>
            <person name="Appelbaum E."/>
            <person name="Cordes M."/>
            <person name="Lek S."/>
            <person name="Wollam A."/>
            <person name="Pepin K.H."/>
            <person name="Palsikar V.B."/>
            <person name="Mitreva M."/>
            <person name="Wilson R.K."/>
        </authorList>
    </citation>
    <scope>NUCLEOTIDE SEQUENCE [LARGE SCALE GENOMIC DNA]</scope>
    <source>
        <strain evidence="2 3">ATCC 700627</strain>
    </source>
</reference>
<organism evidence="2 3">
    <name type="scientific">Gemella bergeri ATCC 700627</name>
    <dbReference type="NCBI Taxonomy" id="1321820"/>
    <lineage>
        <taxon>Bacteria</taxon>
        <taxon>Bacillati</taxon>
        <taxon>Bacillota</taxon>
        <taxon>Bacilli</taxon>
        <taxon>Bacillales</taxon>
        <taxon>Gemellaceae</taxon>
        <taxon>Gemella</taxon>
    </lineage>
</organism>
<dbReference type="InterPro" id="IPR023385">
    <property type="entry name" value="YopX-like_C"/>
</dbReference>
<name>U2Q4Y8_9BACL</name>
<keyword evidence="3" id="KW-1185">Reference proteome</keyword>
<dbReference type="InterPro" id="IPR019096">
    <property type="entry name" value="YopX_protein"/>
</dbReference>
<dbReference type="Gene3D" id="2.30.30.290">
    <property type="entry name" value="YopX-like domains"/>
    <property type="match status" value="1"/>
</dbReference>
<proteinExistence type="predicted"/>
<dbReference type="SUPFAM" id="SSF159006">
    <property type="entry name" value="YopX-like"/>
    <property type="match status" value="1"/>
</dbReference>
<evidence type="ECO:0000259" key="1">
    <source>
        <dbReference type="Pfam" id="PF09643"/>
    </source>
</evidence>
<accession>U2Q4Y8</accession>
<sequence length="121" mass="14219">MKYRAWLTNKFMMVNVDKVHFDTGVISYHTGIAAPKRSKCYKLMKSTGEYDSNGDEIYEGDILTDEGSFNHESWDYGIVECDDEEEFYINWKLEDYYEPLVNSDNYVIAGNVYKDSYLLEE</sequence>
<feature type="domain" description="YopX protein" evidence="1">
    <location>
        <begin position="2"/>
        <end position="120"/>
    </location>
</feature>
<gene>
    <name evidence="2" type="ORF">HMPREF1983_00943</name>
</gene>
<protein>
    <recommendedName>
        <fullName evidence="1">YopX protein domain-containing protein</fullName>
    </recommendedName>
</protein>
<dbReference type="Proteomes" id="UP000016637">
    <property type="component" value="Unassembled WGS sequence"/>
</dbReference>
<dbReference type="RefSeq" id="WP_021753599.1">
    <property type="nucleotide sequence ID" value="NZ_KI271873.1"/>
</dbReference>
<dbReference type="HOGENOM" id="CLU_107462_3_1_9"/>
<dbReference type="PATRIC" id="fig|1321820.3.peg.916"/>
<evidence type="ECO:0000313" key="2">
    <source>
        <dbReference type="EMBL" id="ERK57840.1"/>
    </source>
</evidence>
<dbReference type="Pfam" id="PF09643">
    <property type="entry name" value="YopX"/>
    <property type="match status" value="1"/>
</dbReference>
<dbReference type="EMBL" id="AWVP01000059">
    <property type="protein sequence ID" value="ERK57840.1"/>
    <property type="molecule type" value="Genomic_DNA"/>
</dbReference>